<dbReference type="GO" id="GO:0030246">
    <property type="term" value="F:carbohydrate binding"/>
    <property type="evidence" value="ECO:0007669"/>
    <property type="project" value="UniProtKB-KW"/>
</dbReference>
<dbReference type="InterPro" id="IPR036426">
    <property type="entry name" value="Bulb-type_lectin_dom_sf"/>
</dbReference>
<evidence type="ECO:0000313" key="2">
    <source>
        <dbReference type="EMBL" id="ADG29142.1"/>
    </source>
</evidence>
<evidence type="ECO:0000259" key="1">
    <source>
        <dbReference type="PROSITE" id="PS50927"/>
    </source>
</evidence>
<dbReference type="SMR" id="D6PVP7"/>
<reference evidence="2" key="1">
    <citation type="submission" date="2010-03" db="EMBL/GenBank/DDBJ databases">
        <title>Differential gene expression of nodavirus infected-orange spotted grouper (Epinephelus coioides).</title>
        <authorList>
            <person name="Wu M.S."/>
            <person name="Chang C.Y."/>
        </authorList>
    </citation>
    <scope>NUCLEOTIDE SEQUENCE</scope>
</reference>
<dbReference type="Gene3D" id="2.90.10.10">
    <property type="entry name" value="Bulb-type lectin domain"/>
    <property type="match status" value="2"/>
</dbReference>
<dbReference type="InterPro" id="IPR001480">
    <property type="entry name" value="Bulb-type_lectin_dom"/>
</dbReference>
<keyword evidence="2" id="KW-0430">Lectin</keyword>
<accession>D6PVP7</accession>
<dbReference type="EMBL" id="GU982544">
    <property type="protein sequence ID" value="ADG29142.1"/>
    <property type="molecule type" value="mRNA"/>
</dbReference>
<dbReference type="PROSITE" id="PS50927">
    <property type="entry name" value="BULB_LECTIN"/>
    <property type="match status" value="1"/>
</dbReference>
<sequence>MSRNFLSRNDELRRGDYLISNNGEYKAVFQEDGNFVIYGWKSVWESETKGTDAQRLCMQADCNLVMYNKCDEPRWHTNSAKSDCNMCRLQLTDDGKLVLSRECDEIWSSAKSKGMK</sequence>
<dbReference type="SMART" id="SM00108">
    <property type="entry name" value="B_lectin"/>
    <property type="match status" value="1"/>
</dbReference>
<dbReference type="SUPFAM" id="SSF51110">
    <property type="entry name" value="alpha-D-mannose-specific plant lectins"/>
    <property type="match status" value="1"/>
</dbReference>
<dbReference type="AlphaFoldDB" id="D6PVP7"/>
<protein>
    <submittedName>
        <fullName evidence="2">Lily-type lectin</fullName>
    </submittedName>
</protein>
<name>D6PVP7_EPICO</name>
<organism evidence="2">
    <name type="scientific">Epinephelus coioides</name>
    <name type="common">Orange-spotted grouper</name>
    <name type="synonym">Epinephelus nebulosus</name>
    <dbReference type="NCBI Taxonomy" id="94232"/>
    <lineage>
        <taxon>Eukaryota</taxon>
        <taxon>Metazoa</taxon>
        <taxon>Chordata</taxon>
        <taxon>Craniata</taxon>
        <taxon>Vertebrata</taxon>
        <taxon>Euteleostomi</taxon>
        <taxon>Actinopterygii</taxon>
        <taxon>Neopterygii</taxon>
        <taxon>Teleostei</taxon>
        <taxon>Neoteleostei</taxon>
        <taxon>Acanthomorphata</taxon>
        <taxon>Eupercaria</taxon>
        <taxon>Perciformes</taxon>
        <taxon>Serranoidei</taxon>
        <taxon>Serranidae</taxon>
        <taxon>Epinephelinae</taxon>
        <taxon>Epinephelini</taxon>
        <taxon>Epinephelus</taxon>
    </lineage>
</organism>
<feature type="domain" description="Bulb-type lectin" evidence="1">
    <location>
        <begin position="3"/>
        <end position="112"/>
    </location>
</feature>
<proteinExistence type="evidence at transcript level"/>